<gene>
    <name evidence="2" type="ORF">ROE7235_03889</name>
</gene>
<dbReference type="EMBL" id="UIHC01000143">
    <property type="protein sequence ID" value="SUZ34107.1"/>
    <property type="molecule type" value="Genomic_DNA"/>
</dbReference>
<dbReference type="GO" id="GO:0016887">
    <property type="term" value="F:ATP hydrolysis activity"/>
    <property type="evidence" value="ECO:0007669"/>
    <property type="project" value="InterPro"/>
</dbReference>
<dbReference type="InterPro" id="IPR049945">
    <property type="entry name" value="AAA_22"/>
</dbReference>
<dbReference type="Pfam" id="PF13401">
    <property type="entry name" value="AAA_22"/>
    <property type="match status" value="1"/>
</dbReference>
<dbReference type="RefSeq" id="WP_183073601.1">
    <property type="nucleotide sequence ID" value="NZ_UIHC01000143.1"/>
</dbReference>
<dbReference type="Gene3D" id="3.40.50.300">
    <property type="entry name" value="P-loop containing nucleotide triphosphate hydrolases"/>
    <property type="match status" value="1"/>
</dbReference>
<sequence>MTEERQIVNNVAPLRNVTALIALIDRLENRAFGLPGMACFYGHSGYGKTTAACHAENARRAYQVQVKSTWARKKFCEATLAEMSLRPEKTIGDMVDQIGEHLAVTGATLIIDEADFLVDRNMIEIVRDIHESSHSPVILIGEELLPQKLMRWERIHGRMTDWVRAQEATLDDVNQLCKSYGSGIAFDSQMHAAILKHSQRSIRRISINIARIAEHARVRGLETITLEDWDARQFFTGEAPTPLKGLA</sequence>
<evidence type="ECO:0000313" key="3">
    <source>
        <dbReference type="Proteomes" id="UP000272908"/>
    </source>
</evidence>
<name>A0A3B0MSU1_9RHOB</name>
<feature type="domain" description="ORC1/DEAH AAA+ ATPase" evidence="1">
    <location>
        <begin position="36"/>
        <end position="147"/>
    </location>
</feature>
<evidence type="ECO:0000259" key="1">
    <source>
        <dbReference type="Pfam" id="PF13401"/>
    </source>
</evidence>
<dbReference type="AlphaFoldDB" id="A0A3B0MSU1"/>
<dbReference type="InterPro" id="IPR027417">
    <property type="entry name" value="P-loop_NTPase"/>
</dbReference>
<keyword evidence="3" id="KW-1185">Reference proteome</keyword>
<dbReference type="SUPFAM" id="SSF52540">
    <property type="entry name" value="P-loop containing nucleoside triphosphate hydrolases"/>
    <property type="match status" value="1"/>
</dbReference>
<dbReference type="Proteomes" id="UP000272908">
    <property type="component" value="Unassembled WGS sequence"/>
</dbReference>
<accession>A0A3B0MSU1</accession>
<protein>
    <recommendedName>
        <fullName evidence="1">ORC1/DEAH AAA+ ATPase domain-containing protein</fullName>
    </recommendedName>
</protein>
<proteinExistence type="predicted"/>
<organism evidence="2 3">
    <name type="scientific">Roseinatronobacter ekhonensis</name>
    <dbReference type="NCBI Taxonomy" id="254356"/>
    <lineage>
        <taxon>Bacteria</taxon>
        <taxon>Pseudomonadati</taxon>
        <taxon>Pseudomonadota</taxon>
        <taxon>Alphaproteobacteria</taxon>
        <taxon>Rhodobacterales</taxon>
        <taxon>Paracoccaceae</taxon>
        <taxon>Roseinatronobacter</taxon>
    </lineage>
</organism>
<reference evidence="3" key="1">
    <citation type="submission" date="2018-08" db="EMBL/GenBank/DDBJ databases">
        <authorList>
            <person name="Rodrigo-Torres L."/>
            <person name="Arahal R. D."/>
            <person name="Lucena T."/>
        </authorList>
    </citation>
    <scope>NUCLEOTIDE SEQUENCE [LARGE SCALE GENOMIC DNA]</scope>
    <source>
        <strain evidence="3">CECT 7235</strain>
    </source>
</reference>
<evidence type="ECO:0000313" key="2">
    <source>
        <dbReference type="EMBL" id="SUZ34107.1"/>
    </source>
</evidence>